<evidence type="ECO:0000313" key="1">
    <source>
        <dbReference type="EMBL" id="SVA97418.1"/>
    </source>
</evidence>
<sequence length="28" mass="3319">VNFFFYFFAIGFLYLPDAVFAQDDPIKI</sequence>
<organism evidence="1">
    <name type="scientific">marine metagenome</name>
    <dbReference type="NCBI Taxonomy" id="408172"/>
    <lineage>
        <taxon>unclassified sequences</taxon>
        <taxon>metagenomes</taxon>
        <taxon>ecological metagenomes</taxon>
    </lineage>
</organism>
<dbReference type="AlphaFoldDB" id="A0A382A7A3"/>
<protein>
    <submittedName>
        <fullName evidence="1">Uncharacterized protein</fullName>
    </submittedName>
</protein>
<reference evidence="1" key="1">
    <citation type="submission" date="2018-05" db="EMBL/GenBank/DDBJ databases">
        <authorList>
            <person name="Lanie J.A."/>
            <person name="Ng W.-L."/>
            <person name="Kazmierczak K.M."/>
            <person name="Andrzejewski T.M."/>
            <person name="Davidsen T.M."/>
            <person name="Wayne K.J."/>
            <person name="Tettelin H."/>
            <person name="Glass J.I."/>
            <person name="Rusch D."/>
            <person name="Podicherti R."/>
            <person name="Tsui H.-C.T."/>
            <person name="Winkler M.E."/>
        </authorList>
    </citation>
    <scope>NUCLEOTIDE SEQUENCE</scope>
</reference>
<feature type="non-terminal residue" evidence="1">
    <location>
        <position position="1"/>
    </location>
</feature>
<dbReference type="EMBL" id="UINC01024215">
    <property type="protein sequence ID" value="SVA97418.1"/>
    <property type="molecule type" value="Genomic_DNA"/>
</dbReference>
<feature type="non-terminal residue" evidence="1">
    <location>
        <position position="28"/>
    </location>
</feature>
<name>A0A382A7A3_9ZZZZ</name>
<accession>A0A382A7A3</accession>
<gene>
    <name evidence="1" type="ORF">METZ01_LOCUS150272</name>
</gene>
<proteinExistence type="predicted"/>